<keyword evidence="1" id="KW-0472">Membrane</keyword>
<name>A0ABX3M4N7_9XANT</name>
<keyword evidence="1" id="KW-1133">Transmembrane helix</keyword>
<gene>
    <name evidence="2" type="ORF">Xant_20880</name>
</gene>
<evidence type="ECO:0000256" key="1">
    <source>
        <dbReference type="SAM" id="Phobius"/>
    </source>
</evidence>
<sequence>MMLALNDPAGIAQELSALIREKAEDFEVENDRSWKQASAVAIRGIKQAIEDQAAADELSSVRASAYTGKAAMELYAAGIKKIQEELTPEQDKSARESAWNRYRDDYDHAAVSRFEIELKSEMESFTSAHLTPLAESFVSWYQDESYRTWLCCNHHDEYSHSGMRWTEIVENSLEGVVGHDVVQAAVIRDLTGRFDDIKNATMRALVLNDKIAAQILQEQSKSLVDNPGAWSNIFKAYGHVLDRGGKNPAELQQGLGLIAGFVYKISGGIVTCLAKVGTTVRRGTVSIAISAAARNNMMGLLGMLSGKRIERVGIKASEREMAHFLVEALSRGQPGVNRRELRSRIDQHLRQELNERSGARVATGERNARGRKIFEWAVFWDKEAVAAARGGSPSSLGNLLLTEQQIRALVQNRASQHAAPHVSLDVRLGVVGLILDAWNVCDSFGKLDEKSEGPALRRELALSSALVGFTGTSMELIGIGLERTMWGRTALATELRFGALQASTRAGAMGFFGKALGAVGGLLGAAIDGWKSVDAYRKGDIPMTVFYAVTAVSGAVVAILMLAGVLTAGVGFIILLVLGLISMLGEWLINLIRDDKVEVWLDKTPFGVHEHGRFGSVEEQDEAYNALMPADA</sequence>
<keyword evidence="3" id="KW-1185">Reference proteome</keyword>
<dbReference type="InterPro" id="IPR048126">
    <property type="entry name" value="Toxin_VasX"/>
</dbReference>
<protein>
    <recommendedName>
        <fullName evidence="4">MFS transporter</fullName>
    </recommendedName>
</protein>
<dbReference type="NCBIfam" id="NF041559">
    <property type="entry name" value="BTH_I2691_fam"/>
    <property type="match status" value="1"/>
</dbReference>
<accession>A0ABX3M4N7</accession>
<keyword evidence="1" id="KW-0812">Transmembrane</keyword>
<reference evidence="2 3" key="1">
    <citation type="submission" date="2015-12" db="EMBL/GenBank/DDBJ databases">
        <authorList>
            <person name="Bansal K."/>
            <person name="Midha S."/>
            <person name="Patil P.B."/>
        </authorList>
    </citation>
    <scope>NUCLEOTIDE SEQUENCE [LARGE SCALE GENOMIC DNA]</scope>
    <source>
        <strain evidence="2 3">LMG21719</strain>
    </source>
</reference>
<comment type="caution">
    <text evidence="2">The sequence shown here is derived from an EMBL/GenBank/DDBJ whole genome shotgun (WGS) entry which is preliminary data.</text>
</comment>
<dbReference type="Proteomes" id="UP000190018">
    <property type="component" value="Unassembled WGS sequence"/>
</dbReference>
<dbReference type="EMBL" id="LOJT01000115">
    <property type="protein sequence ID" value="OOW67916.1"/>
    <property type="molecule type" value="Genomic_DNA"/>
</dbReference>
<proteinExistence type="predicted"/>
<organism evidence="2 3">
    <name type="scientific">Xanthomonas cissicola</name>
    <dbReference type="NCBI Taxonomy" id="86186"/>
    <lineage>
        <taxon>Bacteria</taxon>
        <taxon>Pseudomonadati</taxon>
        <taxon>Pseudomonadota</taxon>
        <taxon>Gammaproteobacteria</taxon>
        <taxon>Lysobacterales</taxon>
        <taxon>Lysobacteraceae</taxon>
        <taxon>Xanthomonas</taxon>
    </lineage>
</organism>
<feature type="transmembrane region" description="Helical" evidence="1">
    <location>
        <begin position="572"/>
        <end position="592"/>
    </location>
</feature>
<evidence type="ECO:0000313" key="2">
    <source>
        <dbReference type="EMBL" id="OOW67916.1"/>
    </source>
</evidence>
<evidence type="ECO:0000313" key="3">
    <source>
        <dbReference type="Proteomes" id="UP000190018"/>
    </source>
</evidence>
<feature type="transmembrane region" description="Helical" evidence="1">
    <location>
        <begin position="545"/>
        <end position="566"/>
    </location>
</feature>
<evidence type="ECO:0008006" key="4">
    <source>
        <dbReference type="Google" id="ProtNLM"/>
    </source>
</evidence>